<dbReference type="EMBL" id="GGEC01084521">
    <property type="protein sequence ID" value="MBX65005.1"/>
    <property type="molecule type" value="Transcribed_RNA"/>
</dbReference>
<sequence length="31" mass="3849">MDFQLLLSLVLTVTKYQKYDQGIIHWKQQFY</sequence>
<dbReference type="AlphaFoldDB" id="A0A2P2QDH6"/>
<proteinExistence type="predicted"/>
<evidence type="ECO:0000313" key="1">
    <source>
        <dbReference type="EMBL" id="MBX65005.1"/>
    </source>
</evidence>
<reference evidence="1" key="1">
    <citation type="submission" date="2018-02" db="EMBL/GenBank/DDBJ databases">
        <title>Rhizophora mucronata_Transcriptome.</title>
        <authorList>
            <person name="Meera S.P."/>
            <person name="Sreeshan A."/>
            <person name="Augustine A."/>
        </authorList>
    </citation>
    <scope>NUCLEOTIDE SEQUENCE</scope>
    <source>
        <tissue evidence="1">Leaf</tissue>
    </source>
</reference>
<organism evidence="1">
    <name type="scientific">Rhizophora mucronata</name>
    <name type="common">Asiatic mangrove</name>
    <dbReference type="NCBI Taxonomy" id="61149"/>
    <lineage>
        <taxon>Eukaryota</taxon>
        <taxon>Viridiplantae</taxon>
        <taxon>Streptophyta</taxon>
        <taxon>Embryophyta</taxon>
        <taxon>Tracheophyta</taxon>
        <taxon>Spermatophyta</taxon>
        <taxon>Magnoliopsida</taxon>
        <taxon>eudicotyledons</taxon>
        <taxon>Gunneridae</taxon>
        <taxon>Pentapetalae</taxon>
        <taxon>rosids</taxon>
        <taxon>fabids</taxon>
        <taxon>Malpighiales</taxon>
        <taxon>Rhizophoraceae</taxon>
        <taxon>Rhizophora</taxon>
    </lineage>
</organism>
<protein>
    <submittedName>
        <fullName evidence="1">Uncharacterized protein</fullName>
    </submittedName>
</protein>
<name>A0A2P2QDH6_RHIMU</name>
<accession>A0A2P2QDH6</accession>